<organism evidence="4 5">
    <name type="scientific">Castilleja foliolosa</name>
    <dbReference type="NCBI Taxonomy" id="1961234"/>
    <lineage>
        <taxon>Eukaryota</taxon>
        <taxon>Viridiplantae</taxon>
        <taxon>Streptophyta</taxon>
        <taxon>Embryophyta</taxon>
        <taxon>Tracheophyta</taxon>
        <taxon>Spermatophyta</taxon>
        <taxon>Magnoliopsida</taxon>
        <taxon>eudicotyledons</taxon>
        <taxon>Gunneridae</taxon>
        <taxon>Pentapetalae</taxon>
        <taxon>asterids</taxon>
        <taxon>lamiids</taxon>
        <taxon>Lamiales</taxon>
        <taxon>Orobanchaceae</taxon>
        <taxon>Pedicularideae</taxon>
        <taxon>Castillejinae</taxon>
        <taxon>Castilleja</taxon>
    </lineage>
</organism>
<evidence type="ECO:0000313" key="4">
    <source>
        <dbReference type="EMBL" id="KAL3624474.1"/>
    </source>
</evidence>
<dbReference type="InterPro" id="IPR012890">
    <property type="entry name" value="GCFC2-like"/>
</dbReference>
<keyword evidence="2" id="KW-0539">Nucleus</keyword>
<dbReference type="PANTHER" id="PTHR12214">
    <property type="entry name" value="GC-RICH SEQUENCE DNA-BINDING FACTOR"/>
    <property type="match status" value="1"/>
</dbReference>
<gene>
    <name evidence="4" type="ORF">CASFOL_031142</name>
</gene>
<dbReference type="GO" id="GO:0005634">
    <property type="term" value="C:nucleus"/>
    <property type="evidence" value="ECO:0007669"/>
    <property type="project" value="UniProtKB-SubCell"/>
</dbReference>
<accession>A0ABD3C5A0</accession>
<evidence type="ECO:0000256" key="3">
    <source>
        <dbReference type="SAM" id="MobiDB-lite"/>
    </source>
</evidence>
<sequence length="199" mass="22191">MSSAKSRNFRRRAGDDEDENDNNFATPSSTNKPSAINKPKKPIPQPPKTLLSFADDEDESPFSRPPPSIKSTSAHKLSLSKDRITPHHPSSSNVQPQAGVYTKEALLELHKNTKKTPVAFARNKPKADDEIKLGHEDNEEMTDQATIEKIKAERERLRLAKSVGYLCDYHGEADCLSDEEPQFRGRVAFCGEKIGGLFM</sequence>
<dbReference type="Proteomes" id="UP001632038">
    <property type="component" value="Unassembled WGS sequence"/>
</dbReference>
<reference evidence="5" key="1">
    <citation type="journal article" date="2024" name="IScience">
        <title>Strigolactones Initiate the Formation of Haustorium-like Structures in Castilleja.</title>
        <authorList>
            <person name="Buerger M."/>
            <person name="Peterson D."/>
            <person name="Chory J."/>
        </authorList>
    </citation>
    <scope>NUCLEOTIDE SEQUENCE [LARGE SCALE GENOMIC DNA]</scope>
</reference>
<proteinExistence type="predicted"/>
<protein>
    <submittedName>
        <fullName evidence="4">Uncharacterized protein</fullName>
    </submittedName>
</protein>
<dbReference type="PANTHER" id="PTHR12214:SF0">
    <property type="entry name" value="LD29489P"/>
    <property type="match status" value="1"/>
</dbReference>
<comment type="subcellular location">
    <subcellularLocation>
        <location evidence="1">Nucleus</location>
    </subcellularLocation>
</comment>
<dbReference type="EMBL" id="JAVIJP010000053">
    <property type="protein sequence ID" value="KAL3624474.1"/>
    <property type="molecule type" value="Genomic_DNA"/>
</dbReference>
<keyword evidence="5" id="KW-1185">Reference proteome</keyword>
<feature type="region of interest" description="Disordered" evidence="3">
    <location>
        <begin position="116"/>
        <end position="142"/>
    </location>
</feature>
<comment type="caution">
    <text evidence="4">The sequence shown here is derived from an EMBL/GenBank/DDBJ whole genome shotgun (WGS) entry which is preliminary data.</text>
</comment>
<feature type="compositionally biased region" description="Basic and acidic residues" evidence="3">
    <location>
        <begin position="125"/>
        <end position="136"/>
    </location>
</feature>
<feature type="compositionally biased region" description="Polar residues" evidence="3">
    <location>
        <begin position="22"/>
        <end position="34"/>
    </location>
</feature>
<evidence type="ECO:0000256" key="2">
    <source>
        <dbReference type="ARBA" id="ARBA00023242"/>
    </source>
</evidence>
<feature type="region of interest" description="Disordered" evidence="3">
    <location>
        <begin position="1"/>
        <end position="99"/>
    </location>
</feature>
<evidence type="ECO:0000256" key="1">
    <source>
        <dbReference type="ARBA" id="ARBA00004123"/>
    </source>
</evidence>
<name>A0ABD3C5A0_9LAMI</name>
<evidence type="ECO:0000313" key="5">
    <source>
        <dbReference type="Proteomes" id="UP001632038"/>
    </source>
</evidence>
<dbReference type="AlphaFoldDB" id="A0ABD3C5A0"/>